<dbReference type="Proteomes" id="UP000268007">
    <property type="component" value="Unassembled WGS sequence"/>
</dbReference>
<proteinExistence type="predicted"/>
<dbReference type="OrthoDB" id="9800326at2"/>
<evidence type="ECO:0000313" key="5">
    <source>
        <dbReference type="EMBL" id="RKR81044.1"/>
    </source>
</evidence>
<dbReference type="GO" id="GO:0005829">
    <property type="term" value="C:cytosol"/>
    <property type="evidence" value="ECO:0007669"/>
    <property type="project" value="TreeGrafter"/>
</dbReference>
<dbReference type="AlphaFoldDB" id="A0A495IYB3"/>
<evidence type="ECO:0000313" key="6">
    <source>
        <dbReference type="Proteomes" id="UP000268007"/>
    </source>
</evidence>
<dbReference type="GO" id="GO:0043200">
    <property type="term" value="P:response to amino acid"/>
    <property type="evidence" value="ECO:0007669"/>
    <property type="project" value="TreeGrafter"/>
</dbReference>
<dbReference type="SUPFAM" id="SSF46785">
    <property type="entry name" value="Winged helix' DNA-binding domain"/>
    <property type="match status" value="1"/>
</dbReference>
<dbReference type="Pfam" id="PF13412">
    <property type="entry name" value="HTH_24"/>
    <property type="match status" value="1"/>
</dbReference>
<dbReference type="Gene3D" id="3.30.70.920">
    <property type="match status" value="1"/>
</dbReference>
<dbReference type="PANTHER" id="PTHR30154:SF34">
    <property type="entry name" value="TRANSCRIPTIONAL REGULATOR AZLB"/>
    <property type="match status" value="1"/>
</dbReference>
<dbReference type="SUPFAM" id="SSF54909">
    <property type="entry name" value="Dimeric alpha+beta barrel"/>
    <property type="match status" value="1"/>
</dbReference>
<keyword evidence="3" id="KW-0804">Transcription</keyword>
<dbReference type="InterPro" id="IPR011008">
    <property type="entry name" value="Dimeric_a/b-barrel"/>
</dbReference>
<protein>
    <submittedName>
        <fullName evidence="5">DNA-binding Lrp family transcriptional regulator</fullName>
    </submittedName>
</protein>
<organism evidence="5 6">
    <name type="scientific">Mucilaginibacter gracilis</name>
    <dbReference type="NCBI Taxonomy" id="423350"/>
    <lineage>
        <taxon>Bacteria</taxon>
        <taxon>Pseudomonadati</taxon>
        <taxon>Bacteroidota</taxon>
        <taxon>Sphingobacteriia</taxon>
        <taxon>Sphingobacteriales</taxon>
        <taxon>Sphingobacteriaceae</taxon>
        <taxon>Mucilaginibacter</taxon>
    </lineage>
</organism>
<reference evidence="5 6" key="1">
    <citation type="submission" date="2018-10" db="EMBL/GenBank/DDBJ databases">
        <title>Genomic Encyclopedia of Archaeal and Bacterial Type Strains, Phase II (KMG-II): from individual species to whole genera.</title>
        <authorList>
            <person name="Goeker M."/>
        </authorList>
    </citation>
    <scope>NUCLEOTIDE SEQUENCE [LARGE SCALE GENOMIC DNA]</scope>
    <source>
        <strain evidence="5 6">DSM 18602</strain>
    </source>
</reference>
<dbReference type="PANTHER" id="PTHR30154">
    <property type="entry name" value="LEUCINE-RESPONSIVE REGULATORY PROTEIN"/>
    <property type="match status" value="1"/>
</dbReference>
<dbReference type="InterPro" id="IPR036388">
    <property type="entry name" value="WH-like_DNA-bd_sf"/>
</dbReference>
<dbReference type="InterPro" id="IPR019887">
    <property type="entry name" value="Tscrpt_reg_AsnC/Lrp_C"/>
</dbReference>
<evidence type="ECO:0000259" key="4">
    <source>
        <dbReference type="PROSITE" id="PS50956"/>
    </source>
</evidence>
<evidence type="ECO:0000256" key="2">
    <source>
        <dbReference type="ARBA" id="ARBA00023125"/>
    </source>
</evidence>
<dbReference type="PRINTS" id="PR00033">
    <property type="entry name" value="HTHASNC"/>
</dbReference>
<evidence type="ECO:0000256" key="1">
    <source>
        <dbReference type="ARBA" id="ARBA00023015"/>
    </source>
</evidence>
<dbReference type="RefSeq" id="WP_008507936.1">
    <property type="nucleotide sequence ID" value="NZ_RBKU01000001.1"/>
</dbReference>
<keyword evidence="2 5" id="KW-0238">DNA-binding</keyword>
<keyword evidence="1" id="KW-0805">Transcription regulation</keyword>
<evidence type="ECO:0000256" key="3">
    <source>
        <dbReference type="ARBA" id="ARBA00023163"/>
    </source>
</evidence>
<keyword evidence="6" id="KW-1185">Reference proteome</keyword>
<dbReference type="SMART" id="SM00344">
    <property type="entry name" value="HTH_ASNC"/>
    <property type="match status" value="1"/>
</dbReference>
<dbReference type="InterPro" id="IPR036390">
    <property type="entry name" value="WH_DNA-bd_sf"/>
</dbReference>
<comment type="caution">
    <text evidence="5">The sequence shown here is derived from an EMBL/GenBank/DDBJ whole genome shotgun (WGS) entry which is preliminary data.</text>
</comment>
<dbReference type="Pfam" id="PF01037">
    <property type="entry name" value="AsnC_trans_reg"/>
    <property type="match status" value="1"/>
</dbReference>
<dbReference type="PROSITE" id="PS50956">
    <property type="entry name" value="HTH_ASNC_2"/>
    <property type="match status" value="1"/>
</dbReference>
<sequence>MSHQFDQTDMGILQLLQEDARLTHKELAHRLHKSVTPIHIRVRRLQEEGYIKRYAAILNQDKIGKSLTAFTQVQVKEHSQEGLLAFKEEIIKITEVMECYHMTGSFDFLLRIVIRDMKEYNDVLIDKLAKVKDIGHVESFFVISEIKHETAFSLHTKT</sequence>
<feature type="domain" description="HTH asnC-type" evidence="4">
    <location>
        <begin position="5"/>
        <end position="66"/>
    </location>
</feature>
<dbReference type="InterPro" id="IPR000485">
    <property type="entry name" value="AsnC-type_HTH_dom"/>
</dbReference>
<dbReference type="EMBL" id="RBKU01000001">
    <property type="protein sequence ID" value="RKR81044.1"/>
    <property type="molecule type" value="Genomic_DNA"/>
</dbReference>
<dbReference type="GO" id="GO:0043565">
    <property type="term" value="F:sequence-specific DNA binding"/>
    <property type="evidence" value="ECO:0007669"/>
    <property type="project" value="InterPro"/>
</dbReference>
<dbReference type="InterPro" id="IPR019888">
    <property type="entry name" value="Tscrpt_reg_AsnC-like"/>
</dbReference>
<accession>A0A495IYB3</accession>
<dbReference type="Gene3D" id="1.10.10.10">
    <property type="entry name" value="Winged helix-like DNA-binding domain superfamily/Winged helix DNA-binding domain"/>
    <property type="match status" value="1"/>
</dbReference>
<name>A0A495IYB3_9SPHI</name>
<gene>
    <name evidence="5" type="ORF">BDD43_1187</name>
</gene>